<dbReference type="Proteomes" id="UP001431209">
    <property type="component" value="Unassembled WGS sequence"/>
</dbReference>
<sequence length="1049" mass="115173">MATLQFFLHNIPASEDNPFKLLVNSDTAYESNESITAMNIQHEVPAAISSPHQVYINVMINEKYIDELERYNLTKSGYCFSIGLDEEENFAFEQGFEAFGGDIAVQDNQAARVEAPAEEALVDQVQDLTVSDPVYAAPEETSQPEAVQLDIPPLNDDEKKQYEKLVNFRDKNYLTEEEFTERAQVLFNEARNRSANPEPEPEPELEQDQEEQPQAAEQTLNETQVARIQQLEEYYHQGYITEEQYVEEVQSVYANPDATYEEPQQEVQQEIQLSEDQQQQIERLQQFLNKGYLHEEEYINKVNQIYAAAQNAAQSQQEQPAAVVEATPAKLSSDQESQISKLTTFLQKGYITQQDFESKVSRIYNEAGLVVTPEALIVATPPPTITPTASTRTSSIPQPYVPPTSTPGRVQAVTTPNRVTQPVQPVVTPTQVQPAVSQVTLTQEQQAQIAKLQSFVAKGIISQAEFEQKKAQIESKASPATTPKSVQPINTPTKVHPVHTPTQVVQSAPSLTQEQLAQIAKLQSFVAKGIITQAEFEQKKAQIEKSSGVTPTASARSGSNTSSPQVSRNVSPAVTPQRVQPINTPPTQQRTTVTLTADQQSQIARLQSFVAKGIISQSEFEQKKAMIESKSTTTPSPQVNRVSAPSTPTSPLSPSPSTTTDLSNVKLNQEQQTQLDRLASLRSRSIITEAEFQKKKVEILSKASSDAQPQKGTNLTAEQISQINKLQQFVNKGIISQSEFEQKKAQIESKSSTSGQPTTASASSTILLTVFLNNIPASPQSPLNILLNRSNVMYTRDDDIPSSKSVVVKGNIPMPPVGDLIVLLTIQIPALGIESDQEFNLTRHGAFVLIGVDPLDNKSLTIKQQLDDNFPEPVATVSQINQNVPTGSSDIFITFAGIPATTSQPFEIYINQNQAHKSTQDMGPNHKGVIKGQVPKSKRTNDMSSPDHEIALLVKVPALGLEPVQHNLNLTQHGSYVTLSVVDGQIEVTQSDVDQSGGSGNGAVAADVAPKKQLSADELVYLQKLADLKNAGILTEDEFNRKKNDILNA</sequence>
<protein>
    <recommendedName>
        <fullName evidence="3">SHOCT domain-containing protein</fullName>
    </recommendedName>
</protein>
<keyword evidence="1" id="KW-0175">Coiled coil</keyword>
<evidence type="ECO:0000256" key="1">
    <source>
        <dbReference type="SAM" id="Coils"/>
    </source>
</evidence>
<feature type="compositionally biased region" description="Polar residues" evidence="2">
    <location>
        <begin position="478"/>
        <end position="490"/>
    </location>
</feature>
<dbReference type="AlphaFoldDB" id="A0AAW2YY45"/>
<evidence type="ECO:0000256" key="2">
    <source>
        <dbReference type="SAM" id="MobiDB-lite"/>
    </source>
</evidence>
<evidence type="ECO:0000313" key="4">
    <source>
        <dbReference type="EMBL" id="KAL0481933.1"/>
    </source>
</evidence>
<evidence type="ECO:0000313" key="5">
    <source>
        <dbReference type="Proteomes" id="UP001431209"/>
    </source>
</evidence>
<gene>
    <name evidence="4" type="ORF">AKO1_011358</name>
</gene>
<accession>A0AAW2YY45</accession>
<name>A0AAW2YY45_9EUKA</name>
<feature type="coiled-coil region" evidence="1">
    <location>
        <begin position="264"/>
        <end position="319"/>
    </location>
</feature>
<feature type="region of interest" description="Disordered" evidence="2">
    <location>
        <begin position="540"/>
        <end position="595"/>
    </location>
</feature>
<feature type="compositionally biased region" description="Polar residues" evidence="2">
    <location>
        <begin position="544"/>
        <end position="595"/>
    </location>
</feature>
<feature type="compositionally biased region" description="Low complexity" evidence="2">
    <location>
        <begin position="386"/>
        <end position="397"/>
    </location>
</feature>
<keyword evidence="5" id="KW-1185">Reference proteome</keyword>
<proteinExistence type="predicted"/>
<feature type="compositionally biased region" description="Low complexity" evidence="2">
    <location>
        <begin position="645"/>
        <end position="660"/>
    </location>
</feature>
<feature type="domain" description="SHOCT" evidence="3">
    <location>
        <begin position="517"/>
        <end position="543"/>
    </location>
</feature>
<feature type="domain" description="SHOCT" evidence="3">
    <location>
        <begin position="447"/>
        <end position="473"/>
    </location>
</feature>
<dbReference type="EMBL" id="JAOPGA020000797">
    <property type="protein sequence ID" value="KAL0481933.1"/>
    <property type="molecule type" value="Genomic_DNA"/>
</dbReference>
<feature type="region of interest" description="Disordered" evidence="2">
    <location>
        <begin position="625"/>
        <end position="662"/>
    </location>
</feature>
<feature type="compositionally biased region" description="Polar residues" evidence="2">
    <location>
        <begin position="629"/>
        <end position="644"/>
    </location>
</feature>
<feature type="domain" description="SHOCT" evidence="3">
    <location>
        <begin position="722"/>
        <end position="747"/>
    </location>
</feature>
<feature type="compositionally biased region" description="Low complexity" evidence="2">
    <location>
        <begin position="491"/>
        <end position="506"/>
    </location>
</feature>
<comment type="caution">
    <text evidence="4">The sequence shown here is derived from an EMBL/GenBank/DDBJ whole genome shotgun (WGS) entry which is preliminary data.</text>
</comment>
<feature type="compositionally biased region" description="Acidic residues" evidence="2">
    <location>
        <begin position="199"/>
        <end position="211"/>
    </location>
</feature>
<feature type="region of interest" description="Disordered" evidence="2">
    <location>
        <begin position="472"/>
        <end position="507"/>
    </location>
</feature>
<organism evidence="4 5">
    <name type="scientific">Acrasis kona</name>
    <dbReference type="NCBI Taxonomy" id="1008807"/>
    <lineage>
        <taxon>Eukaryota</taxon>
        <taxon>Discoba</taxon>
        <taxon>Heterolobosea</taxon>
        <taxon>Tetramitia</taxon>
        <taxon>Eutetramitia</taxon>
        <taxon>Acrasidae</taxon>
        <taxon>Acrasis</taxon>
    </lineage>
</organism>
<feature type="domain" description="SHOCT" evidence="3">
    <location>
        <begin position="1022"/>
        <end position="1047"/>
    </location>
</feature>
<feature type="domain" description="SHOCT" evidence="3">
    <location>
        <begin position="673"/>
        <end position="696"/>
    </location>
</feature>
<feature type="domain" description="SHOCT" evidence="3">
    <location>
        <begin position="602"/>
        <end position="625"/>
    </location>
</feature>
<reference evidence="4 5" key="1">
    <citation type="submission" date="2024-03" db="EMBL/GenBank/DDBJ databases">
        <title>The Acrasis kona genome and developmental transcriptomes reveal deep origins of eukaryotic multicellular pathways.</title>
        <authorList>
            <person name="Sheikh S."/>
            <person name="Fu C.-J."/>
            <person name="Brown M.W."/>
            <person name="Baldauf S.L."/>
        </authorList>
    </citation>
    <scope>NUCLEOTIDE SEQUENCE [LARGE SCALE GENOMIC DNA]</scope>
    <source>
        <strain evidence="4 5">ATCC MYA-3509</strain>
    </source>
</reference>
<evidence type="ECO:0000259" key="3">
    <source>
        <dbReference type="Pfam" id="PF09851"/>
    </source>
</evidence>
<dbReference type="InterPro" id="IPR018649">
    <property type="entry name" value="SHOCT"/>
</dbReference>
<feature type="region of interest" description="Disordered" evidence="2">
    <location>
        <begin position="191"/>
        <end position="214"/>
    </location>
</feature>
<feature type="region of interest" description="Disordered" evidence="2">
    <location>
        <begin position="385"/>
        <end position="409"/>
    </location>
</feature>
<dbReference type="Pfam" id="PF09851">
    <property type="entry name" value="SHOCT"/>
    <property type="match status" value="6"/>
</dbReference>